<evidence type="ECO:0000313" key="3">
    <source>
        <dbReference type="Proteomes" id="UP000078544"/>
    </source>
</evidence>
<sequence>MGVTTPLKKKAATKPKSSPTKDRRKNARAEKAESTLDPSSATNTPTKRETSNERETPRSAKYSHRLPTNQQRKGNGRVAGRSLIMWNRPRMAEKLLLHIQYECNRRKLNLPWDAIAHRLHPGSSGQAVGQHLNRLRRELIAEGHLVPPRSHKAAPPCDPSIRGYVRQDLEGGDLEVTRPVFFDEKVDDPKFSLGDAAYLPDDEEIMTDTSSDVEGSPELPDFASLVRLAEPSSPLTKARSSDEDVFDTTPSFPPPEQAAFQSTVASTRRSSPLSYQSHSHMVTESQNSRCSTHPSETDASSFDEGFPSGQTFAPEHAAVIGDPYISISHYQMSSYRLAGVSPWLGHPHHPSCALQPISPPDLSFDSPAYYMAPGPGAPAHHEPFQAALGAHLATTAATARPVPGVVQAMASPHEIICPFGASAHDYSGLLDEEDSKPHRPS</sequence>
<dbReference type="OrthoDB" id="3903267at2759"/>
<accession>A0A168E5M7</accession>
<dbReference type="STRING" id="1081109.A0A168E5M7"/>
<reference evidence="2 3" key="1">
    <citation type="journal article" date="2016" name="Genome Biol. Evol.">
        <title>Divergent and convergent evolution of fungal pathogenicity.</title>
        <authorList>
            <person name="Shang Y."/>
            <person name="Xiao G."/>
            <person name="Zheng P."/>
            <person name="Cen K."/>
            <person name="Zhan S."/>
            <person name="Wang C."/>
        </authorList>
    </citation>
    <scope>NUCLEOTIDE SEQUENCE [LARGE SCALE GENOMIC DNA]</scope>
    <source>
        <strain evidence="2 3">RCEF 2490</strain>
    </source>
</reference>
<dbReference type="EMBL" id="AZGY01000005">
    <property type="protein sequence ID" value="KZZ98444.1"/>
    <property type="molecule type" value="Genomic_DNA"/>
</dbReference>
<protein>
    <submittedName>
        <fullName evidence="2">Uncharacterized protein</fullName>
    </submittedName>
</protein>
<feature type="compositionally biased region" description="Polar residues" evidence="1">
    <location>
        <begin position="259"/>
        <end position="300"/>
    </location>
</feature>
<gene>
    <name evidence="2" type="ORF">AAL_02962</name>
</gene>
<feature type="region of interest" description="Disordered" evidence="1">
    <location>
        <begin position="1"/>
        <end position="77"/>
    </location>
</feature>
<organism evidence="2 3">
    <name type="scientific">Moelleriella libera RCEF 2490</name>
    <dbReference type="NCBI Taxonomy" id="1081109"/>
    <lineage>
        <taxon>Eukaryota</taxon>
        <taxon>Fungi</taxon>
        <taxon>Dikarya</taxon>
        <taxon>Ascomycota</taxon>
        <taxon>Pezizomycotina</taxon>
        <taxon>Sordariomycetes</taxon>
        <taxon>Hypocreomycetidae</taxon>
        <taxon>Hypocreales</taxon>
        <taxon>Clavicipitaceae</taxon>
        <taxon>Moelleriella</taxon>
    </lineage>
</organism>
<proteinExistence type="predicted"/>
<dbReference type="AlphaFoldDB" id="A0A168E5M7"/>
<comment type="caution">
    <text evidence="2">The sequence shown here is derived from an EMBL/GenBank/DDBJ whole genome shotgun (WGS) entry which is preliminary data.</text>
</comment>
<dbReference type="Proteomes" id="UP000078544">
    <property type="component" value="Unassembled WGS sequence"/>
</dbReference>
<feature type="compositionally biased region" description="Polar residues" evidence="1">
    <location>
        <begin position="36"/>
        <end position="45"/>
    </location>
</feature>
<name>A0A168E5M7_9HYPO</name>
<feature type="compositionally biased region" description="Basic and acidic residues" evidence="1">
    <location>
        <begin position="46"/>
        <end position="58"/>
    </location>
</feature>
<evidence type="ECO:0000256" key="1">
    <source>
        <dbReference type="SAM" id="MobiDB-lite"/>
    </source>
</evidence>
<keyword evidence="3" id="KW-1185">Reference proteome</keyword>
<feature type="region of interest" description="Disordered" evidence="1">
    <location>
        <begin position="230"/>
        <end position="306"/>
    </location>
</feature>
<evidence type="ECO:0000313" key="2">
    <source>
        <dbReference type="EMBL" id="KZZ98444.1"/>
    </source>
</evidence>